<reference evidence="1" key="1">
    <citation type="journal article" date="2021" name="Proc. Natl. Acad. Sci. U.S.A.">
        <title>A Catalog of Tens of Thousands of Viruses from Human Metagenomes Reveals Hidden Associations with Chronic Diseases.</title>
        <authorList>
            <person name="Tisza M.J."/>
            <person name="Buck C.B."/>
        </authorList>
    </citation>
    <scope>NUCLEOTIDE SEQUENCE</scope>
    <source>
        <strain evidence="1">CtLNL10</strain>
    </source>
</reference>
<protein>
    <submittedName>
        <fullName evidence="1">ERF superfamily protein</fullName>
    </submittedName>
</protein>
<proteinExistence type="predicted"/>
<organism evidence="1">
    <name type="scientific">Siphoviridae sp. ctLNL10</name>
    <dbReference type="NCBI Taxonomy" id="2825453"/>
    <lineage>
        <taxon>Viruses</taxon>
        <taxon>Duplodnaviria</taxon>
        <taxon>Heunggongvirae</taxon>
        <taxon>Uroviricota</taxon>
        <taxon>Caudoviricetes</taxon>
    </lineage>
</organism>
<accession>A0A8S5Q3A2</accession>
<name>A0A8S5Q3A2_9CAUD</name>
<dbReference type="EMBL" id="BK015570">
    <property type="protein sequence ID" value="DAE13807.1"/>
    <property type="molecule type" value="Genomic_DNA"/>
</dbReference>
<dbReference type="InterPro" id="IPR007499">
    <property type="entry name" value="ERF_bacteria_virus"/>
</dbReference>
<sequence length="217" mass="24667">MENFNVRLSKLQEELKAPKNMYNNFGKYSYRNAEGILEAVKPLLIQYGMVLNISDSVEMVGERYYIKATATVHDTESDQIMVSTAYARESLDKKGMDDSQISGTASSYARKYALNGLFLLDDTKDADTDEYHNQTQGNGNKAKNENAAEEQKFNEQAAKEMKELATEAQKNAILNICNKHKVNLNKLMESNNVTFETMNREQAVWLINAFKKKYGDD</sequence>
<dbReference type="Pfam" id="PF04404">
    <property type="entry name" value="ERF"/>
    <property type="match status" value="1"/>
</dbReference>
<evidence type="ECO:0000313" key="1">
    <source>
        <dbReference type="EMBL" id="DAE13807.1"/>
    </source>
</evidence>